<dbReference type="Gene3D" id="1.20.120.80">
    <property type="entry name" value="Cytochrome c oxidase, subunit III, four-helix bundle"/>
    <property type="match status" value="1"/>
</dbReference>
<evidence type="ECO:0000256" key="5">
    <source>
        <dbReference type="ARBA" id="ARBA00022967"/>
    </source>
</evidence>
<dbReference type="RefSeq" id="YP_009118060.1">
    <property type="nucleotide sequence ID" value="NC_026310.1"/>
</dbReference>
<proteinExistence type="inferred from homology"/>
<evidence type="ECO:0000256" key="3">
    <source>
        <dbReference type="ARBA" id="ARBA00015944"/>
    </source>
</evidence>
<feature type="transmembrane region" description="Helical" evidence="9">
    <location>
        <begin position="57"/>
        <end position="77"/>
    </location>
</feature>
<keyword evidence="7 9" id="KW-0472">Membrane</keyword>
<dbReference type="CDD" id="cd01665">
    <property type="entry name" value="Cyt_c_Oxidase_III"/>
    <property type="match status" value="1"/>
</dbReference>
<evidence type="ECO:0000256" key="8">
    <source>
        <dbReference type="RuleBase" id="RU003375"/>
    </source>
</evidence>
<keyword evidence="11" id="KW-0560">Oxidoreductase</keyword>
<dbReference type="Gene3D" id="1.10.287.70">
    <property type="match status" value="1"/>
</dbReference>
<dbReference type="InterPro" id="IPR000298">
    <property type="entry name" value="Cyt_c_oxidase-like_su3"/>
</dbReference>
<sequence length="298" mass="34624">MLNNTNTVKINYQQHPFHLVKPSPWPILTAFSVCMCLLYTVLWLHEYDMQTCKFLKFLAYGFSFFLFSFSSWLWDIVIEATFEGRHTFAVQRGLRLGFILFIVSEFMFFFGFFWAFFHSSVSPSIWINAMWPPFGSKYINPNGLPLVNTCLLLISGITVTYAHKAVVLKGPNLSIGIENPRLEVIKALALTISLGLIFTLVQLYEYQGASFSINSGIYGSIFYLLTGFHGFHVLVGTIFLIICLLRHIAYHFTTDHHLGLEMAIWYWHFVDVVWIFLYIFLYIWGGPEDYDMYFTLMC</sequence>
<dbReference type="PROSITE" id="PS50253">
    <property type="entry name" value="COX3"/>
    <property type="match status" value="1"/>
</dbReference>
<dbReference type="Pfam" id="PF00510">
    <property type="entry name" value="COX3"/>
    <property type="match status" value="1"/>
</dbReference>
<comment type="function">
    <text evidence="8">Component of the cytochrome c oxidase, the last enzyme in the mitochondrial electron transport chain which drives oxidative phosphorylation. The respiratory chain contains 3 multisubunit complexes succinate dehydrogenase (complex II, CII), ubiquinol-cytochrome c oxidoreductase (cytochrome b-c1 complex, complex III, CIII) and cytochrome c oxidase (complex IV, CIV), that cooperate to transfer electrons derived from NADH and succinate to molecular oxygen, creating an electrochemical gradient over the inner membrane that drives transmembrane transport and the ATP synthase. Cytochrome c oxidase is the component of the respiratory chain that catalyzes the reduction of oxygen to water. Electrons originating from reduced cytochrome c in the intermembrane space (IMS) are transferred via the dinuclear copper A center (CU(A)) of subunit 2 and heme A of subunit 1 to the active site in subunit 1, a binuclear center (BNC) formed by heme A3 and copper B (CU(B)). The BNC reduces molecular oxygen to 2 water molecules using 4 electrons from cytochrome c in the IMS and 4 protons from the mitochondrial matrix.</text>
</comment>
<feature type="transmembrane region" description="Helical" evidence="9">
    <location>
        <begin position="184"/>
        <end position="201"/>
    </location>
</feature>
<keyword evidence="6 9" id="KW-1133">Transmembrane helix</keyword>
<dbReference type="PANTHER" id="PTHR11403">
    <property type="entry name" value="CYTOCHROME C OXIDASE SUBUNIT III"/>
    <property type="match status" value="1"/>
</dbReference>
<geneLocation type="mitochondrion" evidence="11"/>
<dbReference type="GO" id="GO:0006123">
    <property type="term" value="P:mitochondrial electron transport, cytochrome c to oxygen"/>
    <property type="evidence" value="ECO:0007669"/>
    <property type="project" value="TreeGrafter"/>
</dbReference>
<dbReference type="EMBL" id="KP165385">
    <property type="protein sequence ID" value="AJF22839.1"/>
    <property type="molecule type" value="Genomic_DNA"/>
</dbReference>
<comment type="similarity">
    <text evidence="2 8">Belongs to the cytochrome c oxidase subunit 3 family.</text>
</comment>
<dbReference type="GO" id="GO:0016491">
    <property type="term" value="F:oxidoreductase activity"/>
    <property type="evidence" value="ECO:0007669"/>
    <property type="project" value="UniProtKB-KW"/>
</dbReference>
<dbReference type="GO" id="GO:0005739">
    <property type="term" value="C:mitochondrion"/>
    <property type="evidence" value="ECO:0007669"/>
    <property type="project" value="TreeGrafter"/>
</dbReference>
<gene>
    <name evidence="11" type="primary">cox3</name>
</gene>
<dbReference type="GO" id="GO:0004129">
    <property type="term" value="F:cytochrome-c oxidase activity"/>
    <property type="evidence" value="ECO:0007669"/>
    <property type="project" value="InterPro"/>
</dbReference>
<dbReference type="InterPro" id="IPR013833">
    <property type="entry name" value="Cyt_c_oxidase_su3_a-hlx"/>
</dbReference>
<feature type="transmembrane region" description="Helical" evidence="9">
    <location>
        <begin position="25"/>
        <end position="45"/>
    </location>
</feature>
<keyword evidence="5" id="KW-1278">Translocase</keyword>
<dbReference type="SUPFAM" id="SSF81452">
    <property type="entry name" value="Cytochrome c oxidase subunit III-like"/>
    <property type="match status" value="1"/>
</dbReference>
<dbReference type="InterPro" id="IPR035973">
    <property type="entry name" value="Cyt_c_oxidase_su3-like_sf"/>
</dbReference>
<dbReference type="GeneID" id="22975980"/>
<reference evidence="11" key="1">
    <citation type="journal article" date="2014" name="Nucleic Acids Res.">
        <title>Widespread occurrence of organelle genome-encoded 5S rRNAs including permuted molecules.</title>
        <authorList>
            <person name="Valach M."/>
            <person name="Burger G."/>
            <person name="Gray M.W."/>
            <person name="Lang B.F."/>
        </authorList>
    </citation>
    <scope>NUCLEOTIDE SEQUENCE</scope>
    <source>
        <strain evidence="11">ATCC 50344</strain>
    </source>
</reference>
<feature type="transmembrane region" description="Helical" evidence="9">
    <location>
        <begin position="221"/>
        <end position="245"/>
    </location>
</feature>
<feature type="transmembrane region" description="Helical" evidence="9">
    <location>
        <begin position="98"/>
        <end position="117"/>
    </location>
</feature>
<feature type="domain" description="Heme-copper oxidase subunit III family profile" evidence="10">
    <location>
        <begin position="13"/>
        <end position="286"/>
    </location>
</feature>
<keyword evidence="8 11" id="KW-0496">Mitochondrion</keyword>
<comment type="subcellular location">
    <subcellularLocation>
        <location evidence="1">Membrane</location>
        <topology evidence="1">Multi-pass membrane protein</topology>
    </subcellularLocation>
</comment>
<evidence type="ECO:0000256" key="7">
    <source>
        <dbReference type="ARBA" id="ARBA00023136"/>
    </source>
</evidence>
<name>A0A0B5GNL1_9EUKA</name>
<keyword evidence="4 8" id="KW-0812">Transmembrane</keyword>
<evidence type="ECO:0000313" key="11">
    <source>
        <dbReference type="EMBL" id="AJF22839.1"/>
    </source>
</evidence>
<evidence type="ECO:0000256" key="2">
    <source>
        <dbReference type="ARBA" id="ARBA00010581"/>
    </source>
</evidence>
<dbReference type="GO" id="GO:0016020">
    <property type="term" value="C:membrane"/>
    <property type="evidence" value="ECO:0007669"/>
    <property type="project" value="UniProtKB-SubCell"/>
</dbReference>
<dbReference type="AlphaFoldDB" id="A0A0B5GNL1"/>
<protein>
    <recommendedName>
        <fullName evidence="3 8">Cytochrome c oxidase subunit 3</fullName>
    </recommendedName>
</protein>
<dbReference type="PANTHER" id="PTHR11403:SF7">
    <property type="entry name" value="CYTOCHROME C OXIDASE SUBUNIT 3"/>
    <property type="match status" value="1"/>
</dbReference>
<feature type="transmembrane region" description="Helical" evidence="9">
    <location>
        <begin position="265"/>
        <end position="284"/>
    </location>
</feature>
<evidence type="ECO:0000256" key="6">
    <source>
        <dbReference type="ARBA" id="ARBA00022989"/>
    </source>
</evidence>
<accession>A0A0B5GNL1</accession>
<evidence type="ECO:0000256" key="1">
    <source>
        <dbReference type="ARBA" id="ARBA00004141"/>
    </source>
</evidence>
<dbReference type="InterPro" id="IPR033945">
    <property type="entry name" value="Cyt_c_oxase_su3_dom"/>
</dbReference>
<evidence type="ECO:0000259" key="10">
    <source>
        <dbReference type="PROSITE" id="PS50253"/>
    </source>
</evidence>
<evidence type="ECO:0000256" key="4">
    <source>
        <dbReference type="ARBA" id="ARBA00022692"/>
    </source>
</evidence>
<dbReference type="InterPro" id="IPR024791">
    <property type="entry name" value="Cyt_c/ubiquinol_Oxase_su3"/>
</dbReference>
<evidence type="ECO:0000256" key="9">
    <source>
        <dbReference type="SAM" id="Phobius"/>
    </source>
</evidence>
<organism evidence="11">
    <name type="scientific">Paracercomonas marina</name>
    <dbReference type="NCBI Taxonomy" id="372086"/>
    <lineage>
        <taxon>Eukaryota</taxon>
        <taxon>Sar</taxon>
        <taxon>Rhizaria</taxon>
        <taxon>Cercozoa</taxon>
        <taxon>Cercomonadida</taxon>
        <taxon>Cercomonadidae</taxon>
        <taxon>Paracercomonas</taxon>
    </lineage>
</organism>